<comment type="catalytic activity">
    <reaction evidence="7">
        <text>L-threonyl-[protein] + ATP = O-phospho-L-threonyl-[protein] + ADP + H(+)</text>
        <dbReference type="Rhea" id="RHEA:46608"/>
        <dbReference type="Rhea" id="RHEA-COMP:11060"/>
        <dbReference type="Rhea" id="RHEA-COMP:11605"/>
        <dbReference type="ChEBI" id="CHEBI:15378"/>
        <dbReference type="ChEBI" id="CHEBI:30013"/>
        <dbReference type="ChEBI" id="CHEBI:30616"/>
        <dbReference type="ChEBI" id="CHEBI:61977"/>
        <dbReference type="ChEBI" id="CHEBI:456216"/>
        <dbReference type="EC" id="2.7.11.1"/>
    </reaction>
</comment>
<evidence type="ECO:0000256" key="7">
    <source>
        <dbReference type="ARBA" id="ARBA00047899"/>
    </source>
</evidence>
<protein>
    <recommendedName>
        <fullName evidence="1">non-specific serine/threonine protein kinase</fullName>
        <ecNumber evidence="1">2.7.11.1</ecNumber>
    </recommendedName>
</protein>
<dbReference type="GO" id="GO:0007165">
    <property type="term" value="P:signal transduction"/>
    <property type="evidence" value="ECO:0007669"/>
    <property type="project" value="TreeGrafter"/>
</dbReference>
<dbReference type="Pfam" id="PF00069">
    <property type="entry name" value="Pkinase"/>
    <property type="match status" value="1"/>
</dbReference>
<organism evidence="13 14">
    <name type="scientific">Amanita thiersii Skay4041</name>
    <dbReference type="NCBI Taxonomy" id="703135"/>
    <lineage>
        <taxon>Eukaryota</taxon>
        <taxon>Fungi</taxon>
        <taxon>Dikarya</taxon>
        <taxon>Basidiomycota</taxon>
        <taxon>Agaricomycotina</taxon>
        <taxon>Agaricomycetes</taxon>
        <taxon>Agaricomycetidae</taxon>
        <taxon>Agaricales</taxon>
        <taxon>Pluteineae</taxon>
        <taxon>Amanitaceae</taxon>
        <taxon>Amanita</taxon>
    </lineage>
</organism>
<keyword evidence="14" id="KW-1185">Reference proteome</keyword>
<name>A0A2A9NTZ0_9AGAR</name>
<evidence type="ECO:0000256" key="2">
    <source>
        <dbReference type="ARBA" id="ARBA00022527"/>
    </source>
</evidence>
<dbReference type="STRING" id="703135.A0A2A9NTZ0"/>
<dbReference type="SMART" id="SM00220">
    <property type="entry name" value="S_TKc"/>
    <property type="match status" value="1"/>
</dbReference>
<evidence type="ECO:0000256" key="3">
    <source>
        <dbReference type="ARBA" id="ARBA00022679"/>
    </source>
</evidence>
<reference evidence="13 14" key="1">
    <citation type="submission" date="2014-02" db="EMBL/GenBank/DDBJ databases">
        <title>Transposable element dynamics among asymbiotic and ectomycorrhizal Amanita fungi.</title>
        <authorList>
            <consortium name="DOE Joint Genome Institute"/>
            <person name="Hess J."/>
            <person name="Skrede I."/>
            <person name="Wolfe B."/>
            <person name="LaButti K."/>
            <person name="Ohm R.A."/>
            <person name="Grigoriev I.V."/>
            <person name="Pringle A."/>
        </authorList>
    </citation>
    <scope>NUCLEOTIDE SEQUENCE [LARGE SCALE GENOMIC DNA]</scope>
    <source>
        <strain evidence="13 14">SKay4041</strain>
    </source>
</reference>
<dbReference type="InterPro" id="IPR000719">
    <property type="entry name" value="Prot_kinase_dom"/>
</dbReference>
<evidence type="ECO:0000256" key="10">
    <source>
        <dbReference type="RuleBase" id="RU000304"/>
    </source>
</evidence>
<dbReference type="PROSITE" id="PS00107">
    <property type="entry name" value="PROTEIN_KINASE_ATP"/>
    <property type="match status" value="1"/>
</dbReference>
<evidence type="ECO:0000256" key="6">
    <source>
        <dbReference type="ARBA" id="ARBA00022840"/>
    </source>
</evidence>
<dbReference type="PROSITE" id="PS00108">
    <property type="entry name" value="PROTEIN_KINASE_ST"/>
    <property type="match status" value="1"/>
</dbReference>
<dbReference type="PROSITE" id="PS50011">
    <property type="entry name" value="PROTEIN_KINASE_DOM"/>
    <property type="match status" value="1"/>
</dbReference>
<evidence type="ECO:0000313" key="13">
    <source>
        <dbReference type="EMBL" id="PFH52824.1"/>
    </source>
</evidence>
<comment type="catalytic activity">
    <reaction evidence="8">
        <text>L-seryl-[protein] + ATP = O-phospho-L-seryl-[protein] + ADP + H(+)</text>
        <dbReference type="Rhea" id="RHEA:17989"/>
        <dbReference type="Rhea" id="RHEA-COMP:9863"/>
        <dbReference type="Rhea" id="RHEA-COMP:11604"/>
        <dbReference type="ChEBI" id="CHEBI:15378"/>
        <dbReference type="ChEBI" id="CHEBI:29999"/>
        <dbReference type="ChEBI" id="CHEBI:30616"/>
        <dbReference type="ChEBI" id="CHEBI:83421"/>
        <dbReference type="ChEBI" id="CHEBI:456216"/>
        <dbReference type="EC" id="2.7.11.1"/>
    </reaction>
</comment>
<evidence type="ECO:0000256" key="11">
    <source>
        <dbReference type="SAM" id="MobiDB-lite"/>
    </source>
</evidence>
<dbReference type="Proteomes" id="UP000242287">
    <property type="component" value="Unassembled WGS sequence"/>
</dbReference>
<gene>
    <name evidence="13" type="ORF">AMATHDRAFT_56303</name>
</gene>
<keyword evidence="3" id="KW-0808">Transferase</keyword>
<dbReference type="InterPro" id="IPR008271">
    <property type="entry name" value="Ser/Thr_kinase_AS"/>
</dbReference>
<dbReference type="EMBL" id="KZ301977">
    <property type="protein sequence ID" value="PFH52824.1"/>
    <property type="molecule type" value="Genomic_DNA"/>
</dbReference>
<dbReference type="InterPro" id="IPR011009">
    <property type="entry name" value="Kinase-like_dom_sf"/>
</dbReference>
<dbReference type="GO" id="GO:0004674">
    <property type="term" value="F:protein serine/threonine kinase activity"/>
    <property type="evidence" value="ECO:0007669"/>
    <property type="project" value="UniProtKB-KW"/>
</dbReference>
<proteinExistence type="inferred from homology"/>
<evidence type="ECO:0000256" key="1">
    <source>
        <dbReference type="ARBA" id="ARBA00012513"/>
    </source>
</evidence>
<keyword evidence="4 9" id="KW-0547">Nucleotide-binding</keyword>
<evidence type="ECO:0000256" key="5">
    <source>
        <dbReference type="ARBA" id="ARBA00022777"/>
    </source>
</evidence>
<feature type="domain" description="Protein kinase" evidence="12">
    <location>
        <begin position="23"/>
        <end position="292"/>
    </location>
</feature>
<sequence length="440" mass="49125">MVRASITEFMPDFTGYLIDQGRLRLLESLGSGAYGKVYRAVDRTSPKSQRKHYAIKCLCKARPGSRQDEFQKREFTIHTLVGSHPNIVTLHKIISDDFFIYVVLDLYEGGDLFTAITEKKAFHMNDALVKRTFVQIIDAVHHCHEQGVFHRDIKPENVLISNDCTDICLADFGLSTMNHICADFGCGSSYYMSPECIGKEINCGRYSTRHSDIWSLGVILTNMITGRNPWRFATTKDDCFAAFLHDNNFLRQVLPISEGANSILKRIFELNPLCRISLPELRQEILKLDTFFLPSGQVSTNPKSVATVNVRLPPHQQVTCSSFLTNSNESYTFRSPEIDEPPQSPLPEVGKPQACCNAVDKLAGENSEQDSEGPITPATRPTDPDIHVPDIESESEVLGSGEMTGASRVFYKMKKPFAKHSHLLRNAVQKLTGTAGEGSC</sequence>
<keyword evidence="2 10" id="KW-0723">Serine/threonine-protein kinase</keyword>
<feature type="region of interest" description="Disordered" evidence="11">
    <location>
        <begin position="363"/>
        <end position="387"/>
    </location>
</feature>
<dbReference type="Gene3D" id="1.10.510.10">
    <property type="entry name" value="Transferase(Phosphotransferase) domain 1"/>
    <property type="match status" value="1"/>
</dbReference>
<dbReference type="InterPro" id="IPR017441">
    <property type="entry name" value="Protein_kinase_ATP_BS"/>
</dbReference>
<dbReference type="EC" id="2.7.11.1" evidence="1"/>
<evidence type="ECO:0000259" key="12">
    <source>
        <dbReference type="PROSITE" id="PS50011"/>
    </source>
</evidence>
<accession>A0A2A9NTZ0</accession>
<evidence type="ECO:0000313" key="14">
    <source>
        <dbReference type="Proteomes" id="UP000242287"/>
    </source>
</evidence>
<dbReference type="PANTHER" id="PTHR43895">
    <property type="entry name" value="CALCIUM/CALMODULIN-DEPENDENT PROTEIN KINASE KINASE-RELATED"/>
    <property type="match status" value="1"/>
</dbReference>
<dbReference type="OrthoDB" id="541276at2759"/>
<evidence type="ECO:0000256" key="9">
    <source>
        <dbReference type="PROSITE-ProRule" id="PRU10141"/>
    </source>
</evidence>
<evidence type="ECO:0000256" key="8">
    <source>
        <dbReference type="ARBA" id="ARBA00048679"/>
    </source>
</evidence>
<evidence type="ECO:0000256" key="4">
    <source>
        <dbReference type="ARBA" id="ARBA00022741"/>
    </source>
</evidence>
<feature type="binding site" evidence="9">
    <location>
        <position position="56"/>
    </location>
    <ligand>
        <name>ATP</name>
        <dbReference type="ChEBI" id="CHEBI:30616"/>
    </ligand>
</feature>
<comment type="similarity">
    <text evidence="10">Belongs to the protein kinase superfamily.</text>
</comment>
<dbReference type="GO" id="GO:0005524">
    <property type="term" value="F:ATP binding"/>
    <property type="evidence" value="ECO:0007669"/>
    <property type="project" value="UniProtKB-UniRule"/>
</dbReference>
<keyword evidence="6 9" id="KW-0067">ATP-binding</keyword>
<dbReference type="SUPFAM" id="SSF56112">
    <property type="entry name" value="Protein kinase-like (PK-like)"/>
    <property type="match status" value="1"/>
</dbReference>
<dbReference type="AlphaFoldDB" id="A0A2A9NTZ0"/>
<dbReference type="PANTHER" id="PTHR43895:SF32">
    <property type="entry name" value="SERINE_THREONINE-PROTEIN KINASE CHK1"/>
    <property type="match status" value="1"/>
</dbReference>
<keyword evidence="5" id="KW-0418">Kinase</keyword>